<evidence type="ECO:0000256" key="2">
    <source>
        <dbReference type="SAM" id="MobiDB-lite"/>
    </source>
</evidence>
<feature type="compositionally biased region" description="Polar residues" evidence="2">
    <location>
        <begin position="617"/>
        <end position="638"/>
    </location>
</feature>
<feature type="domain" description="Centromere protein J C-terminal" evidence="3">
    <location>
        <begin position="814"/>
        <end position="848"/>
    </location>
</feature>
<feature type="domain" description="CENPJ tubulin-binding region" evidence="4">
    <location>
        <begin position="65"/>
        <end position="122"/>
    </location>
</feature>
<evidence type="ECO:0000259" key="4">
    <source>
        <dbReference type="Pfam" id="PF25779"/>
    </source>
</evidence>
<dbReference type="GO" id="GO:0060271">
    <property type="term" value="P:cilium assembly"/>
    <property type="evidence" value="ECO:0007669"/>
    <property type="project" value="TreeGrafter"/>
</dbReference>
<comment type="similarity">
    <text evidence="1">Belongs to the TCP10 family.</text>
</comment>
<organism evidence="5 6">
    <name type="scientific">Alosa alosa</name>
    <name type="common">allis shad</name>
    <dbReference type="NCBI Taxonomy" id="278164"/>
    <lineage>
        <taxon>Eukaryota</taxon>
        <taxon>Metazoa</taxon>
        <taxon>Chordata</taxon>
        <taxon>Craniata</taxon>
        <taxon>Vertebrata</taxon>
        <taxon>Euteleostomi</taxon>
        <taxon>Actinopterygii</taxon>
        <taxon>Neopterygii</taxon>
        <taxon>Teleostei</taxon>
        <taxon>Clupei</taxon>
        <taxon>Clupeiformes</taxon>
        <taxon>Clupeoidei</taxon>
        <taxon>Clupeidae</taxon>
        <taxon>Alosa</taxon>
    </lineage>
</organism>
<dbReference type="GO" id="GO:0061511">
    <property type="term" value="P:centriole elongation"/>
    <property type="evidence" value="ECO:0007669"/>
    <property type="project" value="TreeGrafter"/>
</dbReference>
<reference evidence="5" key="1">
    <citation type="submission" date="2020-10" db="EMBL/GenBank/DDBJ databases">
        <title>Chromosome-scale genome assembly of the Allis shad, Alosa alosa.</title>
        <authorList>
            <person name="Margot Z."/>
            <person name="Christophe K."/>
            <person name="Cabau C."/>
            <person name="Louis A."/>
            <person name="Berthelot C."/>
            <person name="Parey E."/>
            <person name="Roest Crollius H."/>
            <person name="Montfort J."/>
            <person name="Robinson-Rechavi M."/>
            <person name="Bucao C."/>
            <person name="Bouchez O."/>
            <person name="Gislard M."/>
            <person name="Lluch J."/>
            <person name="Milhes M."/>
            <person name="Lampietro C."/>
            <person name="Lopez Roques C."/>
            <person name="Donnadieu C."/>
            <person name="Braasch I."/>
            <person name="Desvignes T."/>
            <person name="Postlethwait J."/>
            <person name="Bobe J."/>
            <person name="Guiguen Y."/>
        </authorList>
    </citation>
    <scope>NUCLEOTIDE SEQUENCE</scope>
    <source>
        <strain evidence="5">M-15738</strain>
        <tissue evidence="5">Blood</tissue>
    </source>
</reference>
<feature type="compositionally biased region" description="Polar residues" evidence="2">
    <location>
        <begin position="220"/>
        <end position="235"/>
    </location>
</feature>
<feature type="compositionally biased region" description="Polar residues" evidence="2">
    <location>
        <begin position="357"/>
        <end position="372"/>
    </location>
</feature>
<evidence type="ECO:0000256" key="1">
    <source>
        <dbReference type="ARBA" id="ARBA00005627"/>
    </source>
</evidence>
<dbReference type="InterPro" id="IPR009852">
    <property type="entry name" value="CENPJ_C_dom"/>
</dbReference>
<dbReference type="InterPro" id="IPR026581">
    <property type="entry name" value="TCP10L/CENPJ"/>
</dbReference>
<dbReference type="Gene3D" id="2.60.450.20">
    <property type="match status" value="1"/>
</dbReference>
<feature type="region of interest" description="Disordered" evidence="2">
    <location>
        <begin position="220"/>
        <end position="239"/>
    </location>
</feature>
<name>A0AAV6GQM8_9TELE</name>
<dbReference type="Proteomes" id="UP000823561">
    <property type="component" value="Chromosome 8"/>
</dbReference>
<dbReference type="EMBL" id="JADWDJ010000008">
    <property type="protein sequence ID" value="KAG5277423.1"/>
    <property type="molecule type" value="Genomic_DNA"/>
</dbReference>
<keyword evidence="6" id="KW-1185">Reference proteome</keyword>
<evidence type="ECO:0000313" key="5">
    <source>
        <dbReference type="EMBL" id="KAG5277423.1"/>
    </source>
</evidence>
<feature type="compositionally biased region" description="Basic and acidic residues" evidence="2">
    <location>
        <begin position="32"/>
        <end position="51"/>
    </location>
</feature>
<dbReference type="GO" id="GO:0015631">
    <property type="term" value="F:tubulin binding"/>
    <property type="evidence" value="ECO:0007669"/>
    <property type="project" value="TreeGrafter"/>
</dbReference>
<dbReference type="Pfam" id="PF07202">
    <property type="entry name" value="Tcp10_C"/>
    <property type="match status" value="2"/>
</dbReference>
<evidence type="ECO:0000259" key="3">
    <source>
        <dbReference type="Pfam" id="PF07202"/>
    </source>
</evidence>
<comment type="caution">
    <text evidence="5">The sequence shown here is derived from an EMBL/GenBank/DDBJ whole genome shotgun (WGS) entry which is preliminary data.</text>
</comment>
<feature type="compositionally biased region" description="Polar residues" evidence="2">
    <location>
        <begin position="694"/>
        <end position="703"/>
    </location>
</feature>
<proteinExistence type="inferred from homology"/>
<dbReference type="GO" id="GO:0005814">
    <property type="term" value="C:centriole"/>
    <property type="evidence" value="ECO:0007669"/>
    <property type="project" value="TreeGrafter"/>
</dbReference>
<feature type="domain" description="Centromere protein J C-terminal" evidence="3">
    <location>
        <begin position="705"/>
        <end position="738"/>
    </location>
</feature>
<feature type="compositionally biased region" description="Basic and acidic residues" evidence="2">
    <location>
        <begin position="657"/>
        <end position="667"/>
    </location>
</feature>
<sequence length="891" mass="99560">MESLESIRAAGPDMSELADCLVLRKCEHLEKGRAEQRNLSPIREEPAEEPHPVSPFGIRGIRQVNPEDRPIRPAVGERQKTFEDFLEEQLKVEGNSLSEANQSDKDTQMHPKKFLRKGDGVTSIGKIKVRISDLLKSPSEVVDRWEDTAAQNVGQIFVDKKAKTTKQNATKSITAAAGHLRCTVENDASPVSQCQTSVSYISASHASENKRTDSHDHIQYSNLRTNSLHQTSATSSDRKVTFGATPQTAGGVAFKKVNDQIVRVCQRAPRGTDRVQSSIEPAVPDMLSLATELTQSLHCATSGESSGSEDDPESQCHRDPMPPTPPAPCQEYHNLDLSDGDYASDAPSEAGPCRPVQTRTCSINSPQLPYSSDDSDSELTHLSWNRTDHSKKPAEVKMMSASQLLASIFPQIEPADKKTVNDKLKEKFVSAKNNRHGDRAPAQTQRDLTQAIKAEVKHDTLLDELKNKQDKAMQFLRDSRRNDEKSTRGEMDNGVALLHQQIQAMQELVQQKDKEWSRAHGHLQSRMDLLIRENQELRGRLTRAGPATQTPPPLHQPLVNATEQQKSSKQISVGHHSRIPTPAFDNTQDPHKAAQSRMFVPNQTFHTSVQKAKDQRPSTPFRMSSANSGSLEGTQSQVTHHRSHVNNGRKASWVSEDSPRKLLDRPYKTWTPRGRRTPPVTQTTSSDSDHMDNNKPSALQGTENDVREEILYPDGKVEQILSSGCRIVIYRNGTKKEVSADEKSVTITFFNGDVKQILADGKVVYYYHDSQASHTTFPSGLEVLHFANNQTEEHHPDGSRNIIFPDGTIKHIFPDGREESTFPDGTVVKLTENGEKSVDFTNGQREIHTSLYKRREYPDGTVKTVYWNGRQKTRSTGKVGIRHNEMTRVKK</sequence>
<evidence type="ECO:0000313" key="6">
    <source>
        <dbReference type="Proteomes" id="UP000823561"/>
    </source>
</evidence>
<dbReference type="GO" id="GO:0005813">
    <property type="term" value="C:centrosome"/>
    <property type="evidence" value="ECO:0007669"/>
    <property type="project" value="TreeGrafter"/>
</dbReference>
<gene>
    <name evidence="5" type="ORF">AALO_G00117440</name>
</gene>
<protein>
    <recommendedName>
        <fullName evidence="7">Centromere protein J</fullName>
    </recommendedName>
</protein>
<dbReference type="InterPro" id="IPR058029">
    <property type="entry name" value="Tubulin-bd_CENPJ"/>
</dbReference>
<dbReference type="Pfam" id="PF25779">
    <property type="entry name" value="Tubulin-bind_CPAP"/>
    <property type="match status" value="1"/>
</dbReference>
<dbReference type="InterPro" id="IPR047002">
    <property type="entry name" value="Tcp10_C_sf"/>
</dbReference>
<feature type="region of interest" description="Disordered" evidence="2">
    <location>
        <begin position="32"/>
        <end position="72"/>
    </location>
</feature>
<dbReference type="AlphaFoldDB" id="A0AAV6GQM8"/>
<feature type="region of interest" description="Disordered" evidence="2">
    <location>
        <begin position="606"/>
        <end position="705"/>
    </location>
</feature>
<evidence type="ECO:0008006" key="7">
    <source>
        <dbReference type="Google" id="ProtNLM"/>
    </source>
</evidence>
<accession>A0AAV6GQM8</accession>
<feature type="region of interest" description="Disordered" evidence="2">
    <location>
        <begin position="299"/>
        <end position="380"/>
    </location>
</feature>
<dbReference type="PANTHER" id="PTHR10331">
    <property type="entry name" value="T COMPLEX PROTEIN 10"/>
    <property type="match status" value="1"/>
</dbReference>
<dbReference type="PANTHER" id="PTHR10331:SF28">
    <property type="entry name" value="CENTROMERE PROTEIN J-LIKE"/>
    <property type="match status" value="1"/>
</dbReference>